<dbReference type="Proteomes" id="UP000326641">
    <property type="component" value="Unassembled WGS sequence"/>
</dbReference>
<organism evidence="1 2">
    <name type="scientific">Candidatus Defluviicoccus seviourii</name>
    <dbReference type="NCBI Taxonomy" id="2565273"/>
    <lineage>
        <taxon>Bacteria</taxon>
        <taxon>Pseudomonadati</taxon>
        <taxon>Pseudomonadota</taxon>
        <taxon>Alphaproteobacteria</taxon>
        <taxon>Rhodospirillales</taxon>
        <taxon>Rhodospirillaceae</taxon>
        <taxon>Defluviicoccus</taxon>
    </lineage>
</organism>
<protein>
    <recommendedName>
        <fullName evidence="3">Transcriptional regulator</fullName>
    </recommendedName>
</protein>
<dbReference type="AlphaFoldDB" id="A0A564WJR3"/>
<comment type="caution">
    <text evidence="1">The sequence shown here is derived from an EMBL/GenBank/DDBJ whole genome shotgun (WGS) entry which is preliminary data.</text>
</comment>
<keyword evidence="2" id="KW-1185">Reference proteome</keyword>
<name>A0A564WJR3_9PROT</name>
<evidence type="ECO:0000313" key="2">
    <source>
        <dbReference type="Proteomes" id="UP000326641"/>
    </source>
</evidence>
<evidence type="ECO:0000313" key="1">
    <source>
        <dbReference type="EMBL" id="VUX47883.1"/>
    </source>
</evidence>
<sequence>MSATATVPAGPALARAAHHWGADLPDWVAALAVACDAAGSQAGTAARVGYSGAVVSQVLKRDYRGSYDAVEAAVRARIMGATVDCPVLGQILLEDCHNYQRAAGTGARESTLQVRLARACPACPQRRA</sequence>
<reference evidence="1" key="1">
    <citation type="submission" date="2018-11" db="EMBL/GenBank/DDBJ databases">
        <authorList>
            <person name="Onetto C."/>
        </authorList>
    </citation>
    <scope>NUCLEOTIDE SEQUENCE [LARGE SCALE GENOMIC DNA]</scope>
</reference>
<evidence type="ECO:0008006" key="3">
    <source>
        <dbReference type="Google" id="ProtNLM"/>
    </source>
</evidence>
<dbReference type="EMBL" id="UXAT02000053">
    <property type="protein sequence ID" value="VUX47883.1"/>
    <property type="molecule type" value="Genomic_DNA"/>
</dbReference>
<accession>A0A564WJR3</accession>
<proteinExistence type="predicted"/>
<gene>
    <name evidence="1" type="ORF">DF3PA_80043</name>
</gene>